<dbReference type="PANTHER" id="PTHR46193">
    <property type="entry name" value="6-PHOSPHOGLUCONATE PHOSPHATASE"/>
    <property type="match status" value="1"/>
</dbReference>
<dbReference type="SFLD" id="SFLDG01129">
    <property type="entry name" value="C1.5:_HAD__Beta-PGM__Phosphata"/>
    <property type="match status" value="1"/>
</dbReference>
<comment type="caution">
    <text evidence="5">The sequence shown here is derived from an EMBL/GenBank/DDBJ whole genome shotgun (WGS) entry which is preliminary data.</text>
</comment>
<evidence type="ECO:0000256" key="1">
    <source>
        <dbReference type="ARBA" id="ARBA00001946"/>
    </source>
</evidence>
<reference evidence="5" key="1">
    <citation type="submission" date="2021-11" db="EMBL/GenBank/DDBJ databases">
        <title>Draft genome sequence of Alcaligenes endophyticus type strain CCUG 75668T.</title>
        <authorList>
            <person name="Salva-Serra F."/>
            <person name="Duran R.E."/>
            <person name="Seeger M."/>
            <person name="Moore E.R.B."/>
            <person name="Jaen-Luchoro D."/>
        </authorList>
    </citation>
    <scope>NUCLEOTIDE SEQUENCE</scope>
    <source>
        <strain evidence="5">CCUG 75668</strain>
    </source>
</reference>
<evidence type="ECO:0000256" key="2">
    <source>
        <dbReference type="ARBA" id="ARBA00006171"/>
    </source>
</evidence>
<dbReference type="Gene3D" id="1.10.150.240">
    <property type="entry name" value="Putative phosphatase, domain 2"/>
    <property type="match status" value="1"/>
</dbReference>
<evidence type="ECO:0000256" key="4">
    <source>
        <dbReference type="ARBA" id="ARBA00022842"/>
    </source>
</evidence>
<keyword evidence="6" id="KW-1185">Reference proteome</keyword>
<organism evidence="5 6">
    <name type="scientific">Alcaligenes endophyticus</name>
    <dbReference type="NCBI Taxonomy" id="1929088"/>
    <lineage>
        <taxon>Bacteria</taxon>
        <taxon>Pseudomonadati</taxon>
        <taxon>Pseudomonadota</taxon>
        <taxon>Betaproteobacteria</taxon>
        <taxon>Burkholderiales</taxon>
        <taxon>Alcaligenaceae</taxon>
        <taxon>Alcaligenes</taxon>
    </lineage>
</organism>
<dbReference type="PANTHER" id="PTHR46193:SF10">
    <property type="entry name" value="6-PHOSPHOGLUCONATE PHOSPHATASE"/>
    <property type="match status" value="1"/>
</dbReference>
<comment type="similarity">
    <text evidence="2">Belongs to the HAD-like hydrolase superfamily. CbbY/CbbZ/Gph/YieH family.</text>
</comment>
<keyword evidence="4" id="KW-0460">Magnesium</keyword>
<protein>
    <submittedName>
        <fullName evidence="5">HAD family phosphatase</fullName>
    </submittedName>
</protein>
<dbReference type="Pfam" id="PF00702">
    <property type="entry name" value="Hydrolase"/>
    <property type="match status" value="1"/>
</dbReference>
<keyword evidence="3" id="KW-0479">Metal-binding</keyword>
<evidence type="ECO:0000313" key="6">
    <source>
        <dbReference type="Proteomes" id="UP001168613"/>
    </source>
</evidence>
<evidence type="ECO:0000313" key="5">
    <source>
        <dbReference type="EMBL" id="MDN4119926.1"/>
    </source>
</evidence>
<dbReference type="InterPro" id="IPR006439">
    <property type="entry name" value="HAD-SF_hydro_IA"/>
</dbReference>
<dbReference type="InterPro" id="IPR036412">
    <property type="entry name" value="HAD-like_sf"/>
</dbReference>
<name>A0ABT8EF60_9BURK</name>
<accession>A0ABT8EF60</accession>
<dbReference type="InterPro" id="IPR023214">
    <property type="entry name" value="HAD_sf"/>
</dbReference>
<dbReference type="NCBIfam" id="TIGR01509">
    <property type="entry name" value="HAD-SF-IA-v3"/>
    <property type="match status" value="1"/>
</dbReference>
<dbReference type="Gene3D" id="3.40.50.1000">
    <property type="entry name" value="HAD superfamily/HAD-like"/>
    <property type="match status" value="1"/>
</dbReference>
<dbReference type="EMBL" id="JAJHNU010000001">
    <property type="protein sequence ID" value="MDN4119926.1"/>
    <property type="molecule type" value="Genomic_DNA"/>
</dbReference>
<comment type="cofactor">
    <cofactor evidence="1">
        <name>Mg(2+)</name>
        <dbReference type="ChEBI" id="CHEBI:18420"/>
    </cofactor>
</comment>
<dbReference type="InterPro" id="IPR023198">
    <property type="entry name" value="PGP-like_dom2"/>
</dbReference>
<gene>
    <name evidence="5" type="ORF">LMS43_01355</name>
</gene>
<proteinExistence type="inferred from homology"/>
<dbReference type="SUPFAM" id="SSF56784">
    <property type="entry name" value="HAD-like"/>
    <property type="match status" value="1"/>
</dbReference>
<dbReference type="SFLD" id="SFLDS00003">
    <property type="entry name" value="Haloacid_Dehalogenase"/>
    <property type="match status" value="1"/>
</dbReference>
<evidence type="ECO:0000256" key="3">
    <source>
        <dbReference type="ARBA" id="ARBA00022723"/>
    </source>
</evidence>
<dbReference type="RefSeq" id="WP_266122736.1">
    <property type="nucleotide sequence ID" value="NZ_JAJHNU010000001.1"/>
</dbReference>
<sequence length="230" mass="25094">MQFAAILFDCDGVLVDSEPITITVLRDMLAEQGWNMSYDQCYDLFIGKATIDELALIRERTGKDLGMDWILQFRQRRNQALSGTVMPIPGIREALPIIQQRYPNGIACASGADRPKLNLQLGQTGLLEFFQGHIYSGAETARNKPYPDVYLAAAQGLGVSATQCAVIEDSTIGTRAGVAAGATVIAYCPAGQETQLRAAGAAYTFRRMDELADLLEKIEQTQVQDNNAVN</sequence>
<dbReference type="InterPro" id="IPR051600">
    <property type="entry name" value="Beta-PGM-like"/>
</dbReference>
<dbReference type="Proteomes" id="UP001168613">
    <property type="component" value="Unassembled WGS sequence"/>
</dbReference>